<comment type="caution">
    <text evidence="2">The sequence shown here is derived from an EMBL/GenBank/DDBJ whole genome shotgun (WGS) entry which is preliminary data.</text>
</comment>
<keyword evidence="1" id="KW-1133">Transmembrane helix</keyword>
<name>A0A8X6Q0D9_NEPPI</name>
<accession>A0A8X6Q0D9</accession>
<feature type="transmembrane region" description="Helical" evidence="1">
    <location>
        <begin position="6"/>
        <end position="31"/>
    </location>
</feature>
<organism evidence="2 3">
    <name type="scientific">Nephila pilipes</name>
    <name type="common">Giant wood spider</name>
    <name type="synonym">Nephila maculata</name>
    <dbReference type="NCBI Taxonomy" id="299642"/>
    <lineage>
        <taxon>Eukaryota</taxon>
        <taxon>Metazoa</taxon>
        <taxon>Ecdysozoa</taxon>
        <taxon>Arthropoda</taxon>
        <taxon>Chelicerata</taxon>
        <taxon>Arachnida</taxon>
        <taxon>Araneae</taxon>
        <taxon>Araneomorphae</taxon>
        <taxon>Entelegynae</taxon>
        <taxon>Araneoidea</taxon>
        <taxon>Nephilidae</taxon>
        <taxon>Nephila</taxon>
    </lineage>
</organism>
<dbReference type="EMBL" id="BMAW01121105">
    <property type="protein sequence ID" value="GFT92652.1"/>
    <property type="molecule type" value="Genomic_DNA"/>
</dbReference>
<evidence type="ECO:0000313" key="2">
    <source>
        <dbReference type="EMBL" id="GFT92652.1"/>
    </source>
</evidence>
<keyword evidence="1" id="KW-0472">Membrane</keyword>
<evidence type="ECO:0000313" key="3">
    <source>
        <dbReference type="Proteomes" id="UP000887013"/>
    </source>
</evidence>
<keyword evidence="3" id="KW-1185">Reference proteome</keyword>
<protein>
    <submittedName>
        <fullName evidence="2">Uncharacterized protein</fullName>
    </submittedName>
</protein>
<evidence type="ECO:0000256" key="1">
    <source>
        <dbReference type="SAM" id="Phobius"/>
    </source>
</evidence>
<dbReference type="AlphaFoldDB" id="A0A8X6Q0D9"/>
<reference evidence="2" key="1">
    <citation type="submission" date="2020-08" db="EMBL/GenBank/DDBJ databases">
        <title>Multicomponent nature underlies the extraordinary mechanical properties of spider dragline silk.</title>
        <authorList>
            <person name="Kono N."/>
            <person name="Nakamura H."/>
            <person name="Mori M."/>
            <person name="Yoshida Y."/>
            <person name="Ohtoshi R."/>
            <person name="Malay A.D."/>
            <person name="Moran D.A.P."/>
            <person name="Tomita M."/>
            <person name="Numata K."/>
            <person name="Arakawa K."/>
        </authorList>
    </citation>
    <scope>NUCLEOTIDE SEQUENCE</scope>
</reference>
<keyword evidence="1" id="KW-0812">Transmembrane</keyword>
<proteinExistence type="predicted"/>
<sequence>MLEELIALLYWVVKFSIASSISCFVVIFEFLGRSSVRCCWKVVQFVKMIVLRAGLLISTTLTVNRTGLWSLDKAVMDFGVIECRPFAKQICNMELLAQCVSLVGCSGA</sequence>
<dbReference type="Proteomes" id="UP000887013">
    <property type="component" value="Unassembled WGS sequence"/>
</dbReference>
<gene>
    <name evidence="2" type="ORF">NPIL_293811</name>
</gene>